<dbReference type="EMBL" id="VSSQ01008717">
    <property type="protein sequence ID" value="MPM39643.1"/>
    <property type="molecule type" value="Genomic_DNA"/>
</dbReference>
<protein>
    <submittedName>
        <fullName evidence="3">Uncharacterized protein</fullName>
    </submittedName>
</protein>
<dbReference type="AlphaFoldDB" id="A0A644ZLR9"/>
<organism evidence="3">
    <name type="scientific">bioreactor metagenome</name>
    <dbReference type="NCBI Taxonomy" id="1076179"/>
    <lineage>
        <taxon>unclassified sequences</taxon>
        <taxon>metagenomes</taxon>
        <taxon>ecological metagenomes</taxon>
    </lineage>
</organism>
<evidence type="ECO:0000313" key="3">
    <source>
        <dbReference type="EMBL" id="MPM39643.1"/>
    </source>
</evidence>
<feature type="coiled-coil region" evidence="1">
    <location>
        <begin position="66"/>
        <end position="93"/>
    </location>
</feature>
<keyword evidence="2" id="KW-0812">Transmembrane</keyword>
<keyword evidence="2" id="KW-0472">Membrane</keyword>
<reference evidence="3" key="1">
    <citation type="submission" date="2019-08" db="EMBL/GenBank/DDBJ databases">
        <authorList>
            <person name="Kucharzyk K."/>
            <person name="Murdoch R.W."/>
            <person name="Higgins S."/>
            <person name="Loffler F."/>
        </authorList>
    </citation>
    <scope>NUCLEOTIDE SEQUENCE</scope>
</reference>
<gene>
    <name evidence="3" type="ORF">SDC9_86277</name>
</gene>
<accession>A0A644ZLR9</accession>
<name>A0A644ZLR9_9ZZZZ</name>
<feature type="transmembrane region" description="Helical" evidence="2">
    <location>
        <begin position="6"/>
        <end position="23"/>
    </location>
</feature>
<comment type="caution">
    <text evidence="3">The sequence shown here is derived from an EMBL/GenBank/DDBJ whole genome shotgun (WGS) entry which is preliminary data.</text>
</comment>
<keyword evidence="2" id="KW-1133">Transmembrane helix</keyword>
<keyword evidence="1" id="KW-0175">Coiled coil</keyword>
<sequence>MELDYIGEIISGVFALLVVWLEVRMTRDRKQAEKRAIIRAKESKLAMKMQDASLSLSLATAIAVERGETNGEMKTAREKAKIAQEEYEDFVHELASEQATSI</sequence>
<evidence type="ECO:0000256" key="1">
    <source>
        <dbReference type="SAM" id="Coils"/>
    </source>
</evidence>
<proteinExistence type="predicted"/>
<evidence type="ECO:0000256" key="2">
    <source>
        <dbReference type="SAM" id="Phobius"/>
    </source>
</evidence>